<dbReference type="RefSeq" id="WP_185083229.1">
    <property type="nucleotide sequence ID" value="NZ_JACHJB010000001.1"/>
</dbReference>
<feature type="domain" description="HTH cro/C1-type" evidence="1">
    <location>
        <begin position="24"/>
        <end position="72"/>
    </location>
</feature>
<dbReference type="SMART" id="SM00530">
    <property type="entry name" value="HTH_XRE"/>
    <property type="match status" value="1"/>
</dbReference>
<dbReference type="InterPro" id="IPR001387">
    <property type="entry name" value="Cro/C1-type_HTH"/>
</dbReference>
<protein>
    <submittedName>
        <fullName evidence="2">RNA polymerase primary sigma factor</fullName>
    </submittedName>
</protein>
<dbReference type="AlphaFoldDB" id="A0A7X0BYS4"/>
<dbReference type="GO" id="GO:0003677">
    <property type="term" value="F:DNA binding"/>
    <property type="evidence" value="ECO:0007669"/>
    <property type="project" value="InterPro"/>
</dbReference>
<dbReference type="EMBL" id="JACHJB010000001">
    <property type="protein sequence ID" value="MBB6345247.1"/>
    <property type="molecule type" value="Genomic_DNA"/>
</dbReference>
<gene>
    <name evidence="2" type="ORF">FHU36_001756</name>
</gene>
<dbReference type="Proteomes" id="UP000583800">
    <property type="component" value="Unassembled WGS sequence"/>
</dbReference>
<evidence type="ECO:0000259" key="1">
    <source>
        <dbReference type="PROSITE" id="PS50943"/>
    </source>
</evidence>
<name>A0A7X0BYS4_9ACTN</name>
<sequence>MTHSPSAADDPEDFGPWLGRQLRRKGMTQSELATALDVTRAAVSAWITGRAVPRIEKIHAIEEVLGLATGSSVTRDEAPDSAGFVGWHLRPAHADGGRELGNAAAFAFDSSLAILTREATQNSLDERHDPNVPVRVRFILHELTGERLRRLQEAVRWDDLVPHIESAAEAGQKVGRVLADGLRELRESGSLLLLRIDDYNANGLTGPEYEDGRFAAVIRRQLDSHKSSGTAGGSYGLGKATLWGTSRFGMVIANSTLSEPFEGRRERRLVGRIDLPWHEVGGRQFAGPAWLGERDPHREGAARSWWAGERTVKELYLARSSTDPGTSFLIVGAHDPSGEAVTLEQMHATLVQALADGFWASMVAGRGASPVLEASVEALRDEQVVVPEERVDPHRYQPARSRAVRAFLDNETTSVLVSADDVVAVPVPLFIPPRKDGARAQPIQHDAVLLVTPAAEEEERANRIVCMRGTRMSVVERPVTDVPLGARRFQAVLLAGHASGSIGADADSAEAFLRTAEPPEHNDWKPTEDLTSTYARGAVTRLREFRKAMLDLVRETVRPTEADLDAVATPKVLRDLLKLDPMTPPRSPGYPTIRSATGQVDEHGAWHVRIEIKLPPRDDPWILRPLLRFATRSGPRPEAEWARIDPEWNCETANGDLMCTPGARSAVFVGVSDVTSHPVNAKLTMAEVDLVRVRGGVS</sequence>
<dbReference type="Gene3D" id="1.10.260.40">
    <property type="entry name" value="lambda repressor-like DNA-binding domains"/>
    <property type="match status" value="1"/>
</dbReference>
<reference evidence="2 3" key="1">
    <citation type="submission" date="2020-08" db="EMBL/GenBank/DDBJ databases">
        <title>Sequencing the genomes of 1000 actinobacteria strains.</title>
        <authorList>
            <person name="Klenk H.-P."/>
        </authorList>
    </citation>
    <scope>NUCLEOTIDE SEQUENCE [LARGE SCALE GENOMIC DNA]</scope>
    <source>
        <strain evidence="2 3">DSM 45913</strain>
    </source>
</reference>
<dbReference type="CDD" id="cd00093">
    <property type="entry name" value="HTH_XRE"/>
    <property type="match status" value="1"/>
</dbReference>
<proteinExistence type="predicted"/>
<dbReference type="InterPro" id="IPR010982">
    <property type="entry name" value="Lambda_DNA-bd_dom_sf"/>
</dbReference>
<organism evidence="2 3">
    <name type="scientific">Nonomuraea muscovyensis</name>
    <dbReference type="NCBI Taxonomy" id="1124761"/>
    <lineage>
        <taxon>Bacteria</taxon>
        <taxon>Bacillati</taxon>
        <taxon>Actinomycetota</taxon>
        <taxon>Actinomycetes</taxon>
        <taxon>Streptosporangiales</taxon>
        <taxon>Streptosporangiaceae</taxon>
        <taxon>Nonomuraea</taxon>
    </lineage>
</organism>
<dbReference type="PROSITE" id="PS50943">
    <property type="entry name" value="HTH_CROC1"/>
    <property type="match status" value="1"/>
</dbReference>
<dbReference type="Pfam" id="PF01381">
    <property type="entry name" value="HTH_3"/>
    <property type="match status" value="1"/>
</dbReference>
<comment type="caution">
    <text evidence="2">The sequence shown here is derived from an EMBL/GenBank/DDBJ whole genome shotgun (WGS) entry which is preliminary data.</text>
</comment>
<evidence type="ECO:0000313" key="3">
    <source>
        <dbReference type="Proteomes" id="UP000583800"/>
    </source>
</evidence>
<evidence type="ECO:0000313" key="2">
    <source>
        <dbReference type="EMBL" id="MBB6345247.1"/>
    </source>
</evidence>
<dbReference type="SUPFAM" id="SSF47413">
    <property type="entry name" value="lambda repressor-like DNA-binding domains"/>
    <property type="match status" value="1"/>
</dbReference>
<keyword evidence="3" id="KW-1185">Reference proteome</keyword>
<accession>A0A7X0BYS4</accession>